<organism evidence="1 2">
    <name type="scientific">Steinernema glaseri</name>
    <dbReference type="NCBI Taxonomy" id="37863"/>
    <lineage>
        <taxon>Eukaryota</taxon>
        <taxon>Metazoa</taxon>
        <taxon>Ecdysozoa</taxon>
        <taxon>Nematoda</taxon>
        <taxon>Chromadorea</taxon>
        <taxon>Rhabditida</taxon>
        <taxon>Tylenchina</taxon>
        <taxon>Panagrolaimomorpha</taxon>
        <taxon>Strongyloidoidea</taxon>
        <taxon>Steinernematidae</taxon>
        <taxon>Steinernema</taxon>
    </lineage>
</organism>
<name>A0A1I8A894_9BILA</name>
<protein>
    <submittedName>
        <fullName evidence="2">Mediator of RNA polymerase II transcription subunit 13</fullName>
    </submittedName>
</protein>
<proteinExistence type="predicted"/>
<dbReference type="AlphaFoldDB" id="A0A1I8A894"/>
<sequence length="124" mass="14016">MEAYFQKCIVVPALCVLERSVHRTTIQSKLCKEVVNSVQSRMCVGAINGAHLTSFRNIWTSLLEPDVTNPKEKQNQFVAVRNLYCVVVSCPWGSVPVTHGQPLSPLPQYFLVGKENPLFMRQLR</sequence>
<evidence type="ECO:0000313" key="2">
    <source>
        <dbReference type="WBParaSite" id="L893_g33837.t1"/>
    </source>
</evidence>
<keyword evidence="1" id="KW-1185">Reference proteome</keyword>
<accession>A0A1I8A894</accession>
<dbReference type="Proteomes" id="UP000095287">
    <property type="component" value="Unplaced"/>
</dbReference>
<dbReference type="WBParaSite" id="L893_g33837.t1">
    <property type="protein sequence ID" value="L893_g33837.t1"/>
    <property type="gene ID" value="L893_g33837"/>
</dbReference>
<evidence type="ECO:0000313" key="1">
    <source>
        <dbReference type="Proteomes" id="UP000095287"/>
    </source>
</evidence>
<reference evidence="2" key="1">
    <citation type="submission" date="2016-11" db="UniProtKB">
        <authorList>
            <consortium name="WormBaseParasite"/>
        </authorList>
    </citation>
    <scope>IDENTIFICATION</scope>
</reference>